<keyword evidence="1" id="KW-0472">Membrane</keyword>
<protein>
    <submittedName>
        <fullName evidence="2">Uncharacterized protein</fullName>
    </submittedName>
</protein>
<organism evidence="2 3">
    <name type="scientific">Paratrimastix pyriformis</name>
    <dbReference type="NCBI Taxonomy" id="342808"/>
    <lineage>
        <taxon>Eukaryota</taxon>
        <taxon>Metamonada</taxon>
        <taxon>Preaxostyla</taxon>
        <taxon>Paratrimastigidae</taxon>
        <taxon>Paratrimastix</taxon>
    </lineage>
</organism>
<evidence type="ECO:0000313" key="2">
    <source>
        <dbReference type="EMBL" id="KAJ4459937.1"/>
    </source>
</evidence>
<accession>A0ABQ8UN86</accession>
<proteinExistence type="predicted"/>
<evidence type="ECO:0000256" key="1">
    <source>
        <dbReference type="SAM" id="Phobius"/>
    </source>
</evidence>
<evidence type="ECO:0000313" key="3">
    <source>
        <dbReference type="Proteomes" id="UP001141327"/>
    </source>
</evidence>
<feature type="transmembrane region" description="Helical" evidence="1">
    <location>
        <begin position="100"/>
        <end position="122"/>
    </location>
</feature>
<keyword evidence="3" id="KW-1185">Reference proteome</keyword>
<reference evidence="2" key="1">
    <citation type="journal article" date="2022" name="bioRxiv">
        <title>Genomics of Preaxostyla Flagellates Illuminates Evolutionary Transitions and the Path Towards Mitochondrial Loss.</title>
        <authorList>
            <person name="Novak L.V.F."/>
            <person name="Treitli S.C."/>
            <person name="Pyrih J."/>
            <person name="Halakuc P."/>
            <person name="Pipaliya S.V."/>
            <person name="Vacek V."/>
            <person name="Brzon O."/>
            <person name="Soukal P."/>
            <person name="Eme L."/>
            <person name="Dacks J.B."/>
            <person name="Karnkowska A."/>
            <person name="Elias M."/>
            <person name="Hampl V."/>
        </authorList>
    </citation>
    <scope>NUCLEOTIDE SEQUENCE</scope>
    <source>
        <strain evidence="2">RCP-MX</strain>
    </source>
</reference>
<dbReference type="EMBL" id="JAPMOS010000016">
    <property type="protein sequence ID" value="KAJ4459937.1"/>
    <property type="molecule type" value="Genomic_DNA"/>
</dbReference>
<feature type="transmembrane region" description="Helical" evidence="1">
    <location>
        <begin position="58"/>
        <end position="80"/>
    </location>
</feature>
<keyword evidence="1" id="KW-0812">Transmembrane</keyword>
<comment type="caution">
    <text evidence="2">The sequence shown here is derived from an EMBL/GenBank/DDBJ whole genome shotgun (WGS) entry which is preliminary data.</text>
</comment>
<sequence>MTPRWSSAAPATAATCTTQNRDWHSCEICRQRYRVQFRSKPLLTWNRPRFEPDDIRRLFFLLPMLILGIFYICVYIPLVIVDLFSPREEGGEGTGTVQDIIWLGMVLCLALCWLVLILRSCGFIKNLFMKWRAEREDHPWAVPLHPHSDCQPTSPPAPENRNRAAFERPDVAAPLARLCASHPDLSADFIRTLSGLSRQNWDSIITRAT</sequence>
<keyword evidence="1" id="KW-1133">Transmembrane helix</keyword>
<gene>
    <name evidence="2" type="ORF">PAPYR_4004</name>
</gene>
<dbReference type="Proteomes" id="UP001141327">
    <property type="component" value="Unassembled WGS sequence"/>
</dbReference>
<name>A0ABQ8UN86_9EUKA</name>